<dbReference type="Proteomes" id="UP000499080">
    <property type="component" value="Unassembled WGS sequence"/>
</dbReference>
<sequence>MGKHYVTWNFKGQEGKKWSWGPSGKVSAFGPEGSIPLKIRRALGQLHVKSYLGAKRPPVGVVRMFGEGVPEQVSSSSSNRGPKLRGPSQNSPRVAPKQDVNINKTKLEKNSNYSIKK</sequence>
<dbReference type="EMBL" id="BGPR01000063">
    <property type="protein sequence ID" value="GBL89180.1"/>
    <property type="molecule type" value="Genomic_DNA"/>
</dbReference>
<evidence type="ECO:0000313" key="2">
    <source>
        <dbReference type="EMBL" id="GBL89180.1"/>
    </source>
</evidence>
<organism evidence="2 3">
    <name type="scientific">Araneus ventricosus</name>
    <name type="common">Orbweaver spider</name>
    <name type="synonym">Epeira ventricosa</name>
    <dbReference type="NCBI Taxonomy" id="182803"/>
    <lineage>
        <taxon>Eukaryota</taxon>
        <taxon>Metazoa</taxon>
        <taxon>Ecdysozoa</taxon>
        <taxon>Arthropoda</taxon>
        <taxon>Chelicerata</taxon>
        <taxon>Arachnida</taxon>
        <taxon>Araneae</taxon>
        <taxon>Araneomorphae</taxon>
        <taxon>Entelegynae</taxon>
        <taxon>Araneoidea</taxon>
        <taxon>Araneidae</taxon>
        <taxon>Araneus</taxon>
    </lineage>
</organism>
<feature type="compositionally biased region" description="Polar residues" evidence="1">
    <location>
        <begin position="100"/>
        <end position="117"/>
    </location>
</feature>
<proteinExistence type="predicted"/>
<evidence type="ECO:0000313" key="3">
    <source>
        <dbReference type="Proteomes" id="UP000499080"/>
    </source>
</evidence>
<reference evidence="2 3" key="1">
    <citation type="journal article" date="2019" name="Sci. Rep.">
        <title>Orb-weaving spider Araneus ventricosus genome elucidates the spidroin gene catalogue.</title>
        <authorList>
            <person name="Kono N."/>
            <person name="Nakamura H."/>
            <person name="Ohtoshi R."/>
            <person name="Moran D.A.P."/>
            <person name="Shinohara A."/>
            <person name="Yoshida Y."/>
            <person name="Fujiwara M."/>
            <person name="Mori M."/>
            <person name="Tomita M."/>
            <person name="Arakawa K."/>
        </authorList>
    </citation>
    <scope>NUCLEOTIDE SEQUENCE [LARGE SCALE GENOMIC DNA]</scope>
</reference>
<keyword evidence="3" id="KW-1185">Reference proteome</keyword>
<gene>
    <name evidence="2" type="ORF">AVEN_255292_1</name>
</gene>
<dbReference type="AlphaFoldDB" id="A0A4Y2BAD8"/>
<comment type="caution">
    <text evidence="2">The sequence shown here is derived from an EMBL/GenBank/DDBJ whole genome shotgun (WGS) entry which is preliminary data.</text>
</comment>
<evidence type="ECO:0000256" key="1">
    <source>
        <dbReference type="SAM" id="MobiDB-lite"/>
    </source>
</evidence>
<feature type="region of interest" description="Disordered" evidence="1">
    <location>
        <begin position="70"/>
        <end position="117"/>
    </location>
</feature>
<name>A0A4Y2BAD8_ARAVE</name>
<protein>
    <submittedName>
        <fullName evidence="2">Uncharacterized protein</fullName>
    </submittedName>
</protein>
<accession>A0A4Y2BAD8</accession>